<keyword evidence="3" id="KW-1185">Reference proteome</keyword>
<accession>A0AAV2FYG1</accession>
<reference evidence="2 3" key="1">
    <citation type="submission" date="2024-04" db="EMBL/GenBank/DDBJ databases">
        <authorList>
            <person name="Fracassetti M."/>
        </authorList>
    </citation>
    <scope>NUCLEOTIDE SEQUENCE [LARGE SCALE GENOMIC DNA]</scope>
</reference>
<evidence type="ECO:0000313" key="3">
    <source>
        <dbReference type="Proteomes" id="UP001497516"/>
    </source>
</evidence>
<dbReference type="EMBL" id="OZ034820">
    <property type="protein sequence ID" value="CAL1402535.1"/>
    <property type="molecule type" value="Genomic_DNA"/>
</dbReference>
<evidence type="ECO:0000256" key="1">
    <source>
        <dbReference type="SAM" id="MobiDB-lite"/>
    </source>
</evidence>
<name>A0AAV2FYG1_9ROSI</name>
<proteinExistence type="predicted"/>
<evidence type="ECO:0000313" key="2">
    <source>
        <dbReference type="EMBL" id="CAL1402535.1"/>
    </source>
</evidence>
<organism evidence="2 3">
    <name type="scientific">Linum trigynum</name>
    <dbReference type="NCBI Taxonomy" id="586398"/>
    <lineage>
        <taxon>Eukaryota</taxon>
        <taxon>Viridiplantae</taxon>
        <taxon>Streptophyta</taxon>
        <taxon>Embryophyta</taxon>
        <taxon>Tracheophyta</taxon>
        <taxon>Spermatophyta</taxon>
        <taxon>Magnoliopsida</taxon>
        <taxon>eudicotyledons</taxon>
        <taxon>Gunneridae</taxon>
        <taxon>Pentapetalae</taxon>
        <taxon>rosids</taxon>
        <taxon>fabids</taxon>
        <taxon>Malpighiales</taxon>
        <taxon>Linaceae</taxon>
        <taxon>Linum</taxon>
    </lineage>
</organism>
<feature type="region of interest" description="Disordered" evidence="1">
    <location>
        <begin position="83"/>
        <end position="106"/>
    </location>
</feature>
<dbReference type="Proteomes" id="UP001497516">
    <property type="component" value="Chromosome 7"/>
</dbReference>
<protein>
    <submittedName>
        <fullName evidence="2">Uncharacterized protein</fullName>
    </submittedName>
</protein>
<gene>
    <name evidence="2" type="ORF">LTRI10_LOCUS42526</name>
</gene>
<sequence>MEEEISGRGGVASVKVEALANWGTGDRRVDTLKNDGLGAVRGRQLWRGEGGFSIKRSKRGPLKIGGISSIDEAARKVVAMLESTGGSRSGRERKFRSGVPGGDGEGGVWCELPPHFLKETHGENELLTF</sequence>
<dbReference type="AlphaFoldDB" id="A0AAV2FYG1"/>